<feature type="domain" description="Cytochrome oxidase subunit II transmembrane region profile" evidence="6">
    <location>
        <begin position="207"/>
        <end position="241"/>
    </location>
</feature>
<dbReference type="InterPro" id="IPR036257">
    <property type="entry name" value="Cyt_c_oxidase_su2_TM_sf"/>
</dbReference>
<evidence type="ECO:0000256" key="4">
    <source>
        <dbReference type="ARBA" id="ARBA00022989"/>
    </source>
</evidence>
<evidence type="ECO:0000256" key="5">
    <source>
        <dbReference type="ARBA" id="ARBA00023136"/>
    </source>
</evidence>
<evidence type="ECO:0000313" key="8">
    <source>
        <dbReference type="EMBL" id="KAD3640414.1"/>
    </source>
</evidence>
<dbReference type="AlphaFoldDB" id="A0A5N6MM95"/>
<dbReference type="Gene3D" id="1.10.287.90">
    <property type="match status" value="1"/>
</dbReference>
<dbReference type="Pfam" id="PF05699">
    <property type="entry name" value="Dimer_Tnp_hAT"/>
    <property type="match status" value="1"/>
</dbReference>
<organism evidence="8 9">
    <name type="scientific">Mikania micrantha</name>
    <name type="common">bitter vine</name>
    <dbReference type="NCBI Taxonomy" id="192012"/>
    <lineage>
        <taxon>Eukaryota</taxon>
        <taxon>Viridiplantae</taxon>
        <taxon>Streptophyta</taxon>
        <taxon>Embryophyta</taxon>
        <taxon>Tracheophyta</taxon>
        <taxon>Spermatophyta</taxon>
        <taxon>Magnoliopsida</taxon>
        <taxon>eudicotyledons</taxon>
        <taxon>Gunneridae</taxon>
        <taxon>Pentapetalae</taxon>
        <taxon>asterids</taxon>
        <taxon>campanulids</taxon>
        <taxon>Asterales</taxon>
        <taxon>Asteraceae</taxon>
        <taxon>Asteroideae</taxon>
        <taxon>Heliantheae alliance</taxon>
        <taxon>Eupatorieae</taxon>
        <taxon>Mikania</taxon>
    </lineage>
</organism>
<comment type="caution">
    <text evidence="8">The sequence shown here is derived from an EMBL/GenBank/DDBJ whole genome shotgun (WGS) entry which is preliminary data.</text>
</comment>
<dbReference type="InterPro" id="IPR008906">
    <property type="entry name" value="HATC_C_dom"/>
</dbReference>
<dbReference type="SUPFAM" id="SSF53098">
    <property type="entry name" value="Ribonuclease H-like"/>
    <property type="match status" value="1"/>
</dbReference>
<sequence length="481" mass="54217">MKDRKVETFESALTLLQISYLKRRKIYATKRSERREHLELTYKSLSATALWDAKKVTLLSLVASTFFIEIGLVLSKKREENDQLEMLEGAKLIRAGAATIALAGAAIVANWEGSENCLLGGRRTLDCCRVKQGKSVLVFGHPVLPMGRKGAFFTPGGNGSLYSSLPELEEQEQVSPFFWGAEQSKNETDQMIVLEWLFLTIAPCDAAEPWKLGSQDAATPMMQGIIDLHHDIFFFLILILTRINPGGGTAWKQKCRRSVIETSRVAGDVSGGVSGLFILDEYAMFSMKSYTFKDLTSMSQMATMEPKNWWVNFGAQTRFLQALAFRLLGQPSSSSCVERNWSTYAFIYSLRRNKLTTSNAQDLVYIHNNLRIFSRNPNGDVKMWDVGGDAFDSMENAWSDKVLEVQSRVSKAVVEAIADVEEIASMEVERDRKTGHVNDLYICPGHAVWSLKTNDHHDYRWAWSILVHCCMLEADMNGNWK</sequence>
<dbReference type="InterPro" id="IPR012337">
    <property type="entry name" value="RNaseH-like_sf"/>
</dbReference>
<name>A0A5N6MM95_9ASTR</name>
<evidence type="ECO:0000256" key="1">
    <source>
        <dbReference type="ARBA" id="ARBA00004141"/>
    </source>
</evidence>
<evidence type="ECO:0000259" key="7">
    <source>
        <dbReference type="Pfam" id="PF05699"/>
    </source>
</evidence>
<dbReference type="GO" id="GO:0046983">
    <property type="term" value="F:protein dimerization activity"/>
    <property type="evidence" value="ECO:0007669"/>
    <property type="project" value="InterPro"/>
</dbReference>
<dbReference type="GO" id="GO:0016020">
    <property type="term" value="C:membrane"/>
    <property type="evidence" value="ECO:0007669"/>
    <property type="project" value="UniProtKB-SubCell"/>
</dbReference>
<keyword evidence="9" id="KW-1185">Reference proteome</keyword>
<proteinExistence type="inferred from homology"/>
<reference evidence="8 9" key="1">
    <citation type="submission" date="2019-05" db="EMBL/GenBank/DDBJ databases">
        <title>Mikania micrantha, genome provides insights into the molecular mechanism of rapid growth.</title>
        <authorList>
            <person name="Liu B."/>
        </authorList>
    </citation>
    <scope>NUCLEOTIDE SEQUENCE [LARGE SCALE GENOMIC DNA]</scope>
    <source>
        <strain evidence="8">NLD-2019</strain>
        <tissue evidence="8">Leaf</tissue>
    </source>
</reference>
<feature type="domain" description="HAT C-terminal dimerisation" evidence="7">
    <location>
        <begin position="298"/>
        <end position="370"/>
    </location>
</feature>
<comment type="similarity">
    <text evidence="2">Belongs to the cytochrome c oxidase subunit 2 family.</text>
</comment>
<keyword evidence="4" id="KW-1133">Transmembrane helix</keyword>
<keyword evidence="5" id="KW-0472">Membrane</keyword>
<evidence type="ECO:0000259" key="6">
    <source>
        <dbReference type="Pfam" id="PF02790"/>
    </source>
</evidence>
<dbReference type="OrthoDB" id="2017576at2759"/>
<dbReference type="Proteomes" id="UP000326396">
    <property type="component" value="Linkage Group LG5"/>
</dbReference>
<dbReference type="PANTHER" id="PTHR22888:SF9">
    <property type="entry name" value="CYTOCHROME C OXIDASE SUBUNIT 2"/>
    <property type="match status" value="1"/>
</dbReference>
<dbReference type="GO" id="GO:0042773">
    <property type="term" value="P:ATP synthesis coupled electron transport"/>
    <property type="evidence" value="ECO:0007669"/>
    <property type="project" value="TreeGrafter"/>
</dbReference>
<keyword evidence="3" id="KW-0812">Transmembrane</keyword>
<dbReference type="InterPro" id="IPR045187">
    <property type="entry name" value="CcO_II"/>
</dbReference>
<protein>
    <recommendedName>
        <fullName evidence="10">HAT C-terminal dimerisation domain-containing protein</fullName>
    </recommendedName>
</protein>
<dbReference type="InterPro" id="IPR011759">
    <property type="entry name" value="Cyt_c_oxidase_su2_TM_dom"/>
</dbReference>
<evidence type="ECO:0000256" key="2">
    <source>
        <dbReference type="ARBA" id="ARBA00007866"/>
    </source>
</evidence>
<gene>
    <name evidence="8" type="ORF">E3N88_29637</name>
</gene>
<accession>A0A5N6MM95</accession>
<dbReference type="EMBL" id="SZYD01000015">
    <property type="protein sequence ID" value="KAD3640414.1"/>
    <property type="molecule type" value="Genomic_DNA"/>
</dbReference>
<evidence type="ECO:0000313" key="9">
    <source>
        <dbReference type="Proteomes" id="UP000326396"/>
    </source>
</evidence>
<evidence type="ECO:0000256" key="3">
    <source>
        <dbReference type="ARBA" id="ARBA00022692"/>
    </source>
</evidence>
<dbReference type="Pfam" id="PF02790">
    <property type="entry name" value="COX2_TM"/>
    <property type="match status" value="1"/>
</dbReference>
<comment type="subcellular location">
    <subcellularLocation>
        <location evidence="1">Membrane</location>
        <topology evidence="1">Multi-pass membrane protein</topology>
    </subcellularLocation>
</comment>
<dbReference type="SUPFAM" id="SSF81464">
    <property type="entry name" value="Cytochrome c oxidase subunit II-like, transmembrane region"/>
    <property type="match status" value="1"/>
</dbReference>
<dbReference type="GO" id="GO:0004129">
    <property type="term" value="F:cytochrome-c oxidase activity"/>
    <property type="evidence" value="ECO:0007669"/>
    <property type="project" value="InterPro"/>
</dbReference>
<dbReference type="PANTHER" id="PTHR22888">
    <property type="entry name" value="CYTOCHROME C OXIDASE, SUBUNIT II"/>
    <property type="match status" value="1"/>
</dbReference>
<evidence type="ECO:0008006" key="10">
    <source>
        <dbReference type="Google" id="ProtNLM"/>
    </source>
</evidence>